<evidence type="ECO:0000256" key="11">
    <source>
        <dbReference type="HAMAP-Rule" id="MF_00276"/>
    </source>
</evidence>
<evidence type="ECO:0000256" key="1">
    <source>
        <dbReference type="ARBA" id="ARBA00022448"/>
    </source>
</evidence>
<comment type="similarity">
    <text evidence="11">Belongs to the KdpC family.</text>
</comment>
<keyword evidence="3 11" id="KW-0633">Potassium transport</keyword>
<evidence type="ECO:0000256" key="8">
    <source>
        <dbReference type="ARBA" id="ARBA00022989"/>
    </source>
</evidence>
<keyword evidence="4 11" id="KW-0812">Transmembrane</keyword>
<dbReference type="Pfam" id="PF02669">
    <property type="entry name" value="KdpC"/>
    <property type="match status" value="1"/>
</dbReference>
<keyword evidence="7 11" id="KW-0630">Potassium</keyword>
<sequence>MLKELRPALVMVAAMTVLTGLAYPLAVTGLAQIAFPWQAKGSLIEKDGQVIGSAQIGQNFTGPTYLWGRPSATVAADPADPTKSVAAPYNAAASGGSNLAPSSRALVDGVAQAIAAIRAAHPDQTGPVPVDLVTASASGLDPDISPAAALWQAGRIAQARHAPVEEVKALIARHVDGRQFGFLGEPHVNVLDVNLALDERWPVK</sequence>
<keyword evidence="6 11" id="KW-0067">ATP-binding</keyword>
<evidence type="ECO:0000256" key="2">
    <source>
        <dbReference type="ARBA" id="ARBA00022475"/>
    </source>
</evidence>
<comment type="function">
    <text evidence="11">Part of the high-affinity ATP-driven potassium transport (or Kdp) system, which catalyzes the hydrolysis of ATP coupled with the electrogenic transport of potassium into the cytoplasm. This subunit acts as a catalytic chaperone that increases the ATP-binding affinity of the ATP-hydrolyzing subunit KdpB by the formation of a transient KdpB/KdpC/ATP ternary complex.</text>
</comment>
<comment type="subcellular location">
    <subcellularLocation>
        <location evidence="11">Cell membrane</location>
        <topology evidence="11">Single-pass membrane protein</topology>
    </subcellularLocation>
</comment>
<name>S9S2U7_MAGFU</name>
<dbReference type="GO" id="GO:0008556">
    <property type="term" value="F:P-type potassium transmembrane transporter activity"/>
    <property type="evidence" value="ECO:0007669"/>
    <property type="project" value="InterPro"/>
</dbReference>
<dbReference type="STRING" id="1316936.K678_16941"/>
<organism evidence="12 13">
    <name type="scientific">Magnetospirillum fulvum MGU-K5</name>
    <dbReference type="NCBI Taxonomy" id="1316936"/>
    <lineage>
        <taxon>Bacteria</taxon>
        <taxon>Pseudomonadati</taxon>
        <taxon>Pseudomonadota</taxon>
        <taxon>Alphaproteobacteria</taxon>
        <taxon>Rhodospirillales</taxon>
        <taxon>Rhodospirillaceae</taxon>
        <taxon>Magnetospirillum</taxon>
    </lineage>
</organism>
<proteinExistence type="inferred from homology"/>
<dbReference type="RefSeq" id="WP_021133661.1">
    <property type="nucleotide sequence ID" value="NZ_AQPH01000118.1"/>
</dbReference>
<protein>
    <recommendedName>
        <fullName evidence="11">Potassium-transporting ATPase KdpC subunit</fullName>
    </recommendedName>
    <alternativeName>
        <fullName evidence="11">ATP phosphohydrolase [potassium-transporting] C chain</fullName>
    </alternativeName>
    <alternativeName>
        <fullName evidence="11">Potassium-binding and translocating subunit C</fullName>
    </alternativeName>
    <alternativeName>
        <fullName evidence="11">Potassium-translocating ATPase C chain</fullName>
    </alternativeName>
</protein>
<dbReference type="PIRSF" id="PIRSF001296">
    <property type="entry name" value="K_ATPase_KdpC"/>
    <property type="match status" value="1"/>
</dbReference>
<dbReference type="InterPro" id="IPR003820">
    <property type="entry name" value="KdpC"/>
</dbReference>
<keyword evidence="10 11" id="KW-0472">Membrane</keyword>
<accession>S9S2U7</accession>
<evidence type="ECO:0000256" key="3">
    <source>
        <dbReference type="ARBA" id="ARBA00022538"/>
    </source>
</evidence>
<dbReference type="GO" id="GO:0005886">
    <property type="term" value="C:plasma membrane"/>
    <property type="evidence" value="ECO:0007669"/>
    <property type="project" value="UniProtKB-SubCell"/>
</dbReference>
<evidence type="ECO:0000256" key="10">
    <source>
        <dbReference type="ARBA" id="ARBA00023136"/>
    </source>
</evidence>
<dbReference type="eggNOG" id="COG2156">
    <property type="taxonomic scope" value="Bacteria"/>
</dbReference>
<dbReference type="PANTHER" id="PTHR30042">
    <property type="entry name" value="POTASSIUM-TRANSPORTING ATPASE C CHAIN"/>
    <property type="match status" value="1"/>
</dbReference>
<dbReference type="OrthoDB" id="9788285at2"/>
<keyword evidence="2 11" id="KW-1003">Cell membrane</keyword>
<dbReference type="AlphaFoldDB" id="S9S2U7"/>
<evidence type="ECO:0000313" key="13">
    <source>
        <dbReference type="Proteomes" id="UP000015350"/>
    </source>
</evidence>
<dbReference type="PANTHER" id="PTHR30042:SF2">
    <property type="entry name" value="POTASSIUM-TRANSPORTING ATPASE KDPC SUBUNIT"/>
    <property type="match status" value="1"/>
</dbReference>
<dbReference type="Proteomes" id="UP000015350">
    <property type="component" value="Unassembled WGS sequence"/>
</dbReference>
<dbReference type="GO" id="GO:0005524">
    <property type="term" value="F:ATP binding"/>
    <property type="evidence" value="ECO:0007669"/>
    <property type="project" value="UniProtKB-UniRule"/>
</dbReference>
<reference evidence="12 13" key="1">
    <citation type="submission" date="2013-04" db="EMBL/GenBank/DDBJ databases">
        <authorList>
            <person name="Kuznetsov B."/>
            <person name="Ivanovsky R."/>
        </authorList>
    </citation>
    <scope>NUCLEOTIDE SEQUENCE [LARGE SCALE GENOMIC DNA]</scope>
    <source>
        <strain evidence="12 13">MGU-K5</strain>
    </source>
</reference>
<keyword evidence="1 11" id="KW-0813">Transport</keyword>
<comment type="subunit">
    <text evidence="11">The system is composed of three essential subunits: KdpA, KdpB and KdpC.</text>
</comment>
<keyword evidence="8 11" id="KW-1133">Transmembrane helix</keyword>
<dbReference type="HAMAP" id="MF_00276">
    <property type="entry name" value="KdpC"/>
    <property type="match status" value="1"/>
</dbReference>
<evidence type="ECO:0000313" key="12">
    <source>
        <dbReference type="EMBL" id="EPY00277.1"/>
    </source>
</evidence>
<dbReference type="NCBIfam" id="NF001454">
    <property type="entry name" value="PRK00315.1"/>
    <property type="match status" value="1"/>
</dbReference>
<keyword evidence="5 11" id="KW-0547">Nucleotide-binding</keyword>
<evidence type="ECO:0000256" key="4">
    <source>
        <dbReference type="ARBA" id="ARBA00022692"/>
    </source>
</evidence>
<gene>
    <name evidence="11" type="primary">kdpC</name>
    <name evidence="12" type="ORF">K678_16941</name>
</gene>
<evidence type="ECO:0000256" key="9">
    <source>
        <dbReference type="ARBA" id="ARBA00023065"/>
    </source>
</evidence>
<evidence type="ECO:0000256" key="7">
    <source>
        <dbReference type="ARBA" id="ARBA00022958"/>
    </source>
</evidence>
<comment type="caution">
    <text evidence="12">The sequence shown here is derived from an EMBL/GenBank/DDBJ whole genome shotgun (WGS) entry which is preliminary data.</text>
</comment>
<dbReference type="EMBL" id="AQPH01000118">
    <property type="protein sequence ID" value="EPY00277.1"/>
    <property type="molecule type" value="Genomic_DNA"/>
</dbReference>
<dbReference type="NCBIfam" id="TIGR00681">
    <property type="entry name" value="kdpC"/>
    <property type="match status" value="1"/>
</dbReference>
<evidence type="ECO:0000256" key="5">
    <source>
        <dbReference type="ARBA" id="ARBA00022741"/>
    </source>
</evidence>
<dbReference type="PATRIC" id="fig|1316936.3.peg.3357"/>
<keyword evidence="9 11" id="KW-0406">Ion transport</keyword>
<evidence type="ECO:0000256" key="6">
    <source>
        <dbReference type="ARBA" id="ARBA00022840"/>
    </source>
</evidence>